<keyword evidence="2" id="KW-1185">Reference proteome</keyword>
<gene>
    <name evidence="1" type="ORF">RPERSI_LOCUS19321</name>
</gene>
<accession>A0ACA9RGQ8</accession>
<sequence length="133" mass="15442">EWIEDFDKEIRKSNRNVLLILDGASSHVTGAVTLTNVEVLKLLPYVTSKIQPIDAGIIASFKTHYRHMQLQCALDLDEARKCDIYKIDQLQAMRWVKQTIDALCIRNPMPIKDLLDLEEEKTEIHQQFNDDDF</sequence>
<organism evidence="1 2">
    <name type="scientific">Racocetra persica</name>
    <dbReference type="NCBI Taxonomy" id="160502"/>
    <lineage>
        <taxon>Eukaryota</taxon>
        <taxon>Fungi</taxon>
        <taxon>Fungi incertae sedis</taxon>
        <taxon>Mucoromycota</taxon>
        <taxon>Glomeromycotina</taxon>
        <taxon>Glomeromycetes</taxon>
        <taxon>Diversisporales</taxon>
        <taxon>Gigasporaceae</taxon>
        <taxon>Racocetra</taxon>
    </lineage>
</organism>
<proteinExistence type="predicted"/>
<dbReference type="EMBL" id="CAJVQC010052758">
    <property type="protein sequence ID" value="CAG8791981.1"/>
    <property type="molecule type" value="Genomic_DNA"/>
</dbReference>
<reference evidence="1" key="1">
    <citation type="submission" date="2021-06" db="EMBL/GenBank/DDBJ databases">
        <authorList>
            <person name="Kallberg Y."/>
            <person name="Tangrot J."/>
            <person name="Rosling A."/>
        </authorList>
    </citation>
    <scope>NUCLEOTIDE SEQUENCE</scope>
    <source>
        <strain evidence="1">MA461A</strain>
    </source>
</reference>
<feature type="non-terminal residue" evidence="1">
    <location>
        <position position="133"/>
    </location>
</feature>
<dbReference type="Proteomes" id="UP000789920">
    <property type="component" value="Unassembled WGS sequence"/>
</dbReference>
<evidence type="ECO:0000313" key="2">
    <source>
        <dbReference type="Proteomes" id="UP000789920"/>
    </source>
</evidence>
<protein>
    <submittedName>
        <fullName evidence="1">26413_t:CDS:1</fullName>
    </submittedName>
</protein>
<evidence type="ECO:0000313" key="1">
    <source>
        <dbReference type="EMBL" id="CAG8791981.1"/>
    </source>
</evidence>
<name>A0ACA9RGQ8_9GLOM</name>
<feature type="non-terminal residue" evidence="1">
    <location>
        <position position="1"/>
    </location>
</feature>
<comment type="caution">
    <text evidence="1">The sequence shown here is derived from an EMBL/GenBank/DDBJ whole genome shotgun (WGS) entry which is preliminary data.</text>
</comment>